<dbReference type="InParanoid" id="A0A5E4F9S5"/>
<dbReference type="InterPro" id="IPR007877">
    <property type="entry name" value="DUF707"/>
</dbReference>
<sequence length="1368" mass="155440">MTGLARNQNARSGDYLEGMLNDYVGGKAKLKAHKSTSARLVTALTCLQFAFAVYATFLLYYMSPSIDLRTKPDFAWATKIAQQWKHFIIPPHILNHYQVSSSLVGAEIQPITPSDVCEQEKIDFMQKKSNDAQMIKLKTELYKEVLDFQSKSIGTETLAQLMAMKSKWDLKGPNRPKVTVILNHFKRRTLCAQLDTLLEQTLPFHHVWVLSFGSPNELSLKRIVDSYNDSRISFISSSYDFKYYGRFQMALQTEADLVYILDDDMIPGKKMLQILSHVAGTEKYKNAVLGSIGRILPFRQKDFTFPSYRKFRSKEAGLYLPDPAYDITLDKIVQVDFLSSSWFLSAELVKTLFIETPFTFSTGEDLHLSYQLQKYRNAGSFVLPVDPKDRETWGDSEHRLAYVSETTVIFKDIVQVRDDQWWKALSAGYITQWAAMYPQKIDALFYAHSVDEVKALAPLLEKFRSTVGKKAYIAVSGGNYCACEDAATALKWPQLVCKERRFKIFDLAVGALSGVSNSEVVVLQGVYSSMKGLIKIHNPSVVITVADIDPNVKKALKMATETNLNATTLVLLPRPSIPKVLWMADLRTTALPNWNRMRISINIITQNRVHSLTRLLKSLSDAYYLGDEVPISFNMDSKVDEATVRLVSSFEWPHGPKTLKRRIIQGGLIRAVSESWYPSSDDDFGLLLEDDIEVSPYYYLWIKYALLAYHYDPQVSLPELSSISLYTPRLVEVVKERPKWNPTEFFKKIHPNTPYFHQLPCSWGAVFFPKQWREFYVYMNMRFTEDAKKNPVQIPKSRTNGWQASWKKFLIDMMYLRGYVTLYPNFPNQASFSTNHMEPGAHISAKDNVVKHDKSDFEVPLLKEDFRNFLPGGKFPPASRLPSLNLFNQPLSLKGLKAAGAKLGQDVIGCNNATEIVMVDHQTGLPSSPTLLGFRPEATSPFHKATLTKPTTNMTKRNPLPTGGVPGMYQNFSTYQPIPVYSKTSLMSGVGKKSNDSARLIFTTTLGAVFGFFIGVSLPAVSLTKIRFPSSIITSLDVAFTELRRPNPPPNRSLEDEGSEGVPKIYVPTNPRGAETLPPGIIVPQSDLYLRRLWGEPSADLKTTPKYLVSFTVGINQKKNIDAAVKKFSENFTILLFHYDGRTSEWDEFEWSKRAIHVSVKRQAKWWYAKRFLHPDIVAAYEYIFIWDEDLGVEHFDGEKYIQLVKKYGLEISQPGLEPNNGLTWEMTKRRGDREAHKDTEEKPGWCSDPHLPPCAAFVEIMAPVFSREAWRCAWHLIQNDLVHGWGLDFALRRCVEPAHEKIGVVDSQWIVHQVIPSLGSQGDPEDGKAPWEGVRDMVRTRCKNEWAEFQARLLGADQAYLSQRGRG</sequence>
<dbReference type="SUPFAM" id="SSF53448">
    <property type="entry name" value="Nucleotide-diphospho-sugar transferases"/>
    <property type="match status" value="2"/>
</dbReference>
<organism evidence="2 3">
    <name type="scientific">Prunus dulcis</name>
    <name type="common">Almond</name>
    <name type="synonym">Amygdalus dulcis</name>
    <dbReference type="NCBI Taxonomy" id="3755"/>
    <lineage>
        <taxon>Eukaryota</taxon>
        <taxon>Viridiplantae</taxon>
        <taxon>Streptophyta</taxon>
        <taxon>Embryophyta</taxon>
        <taxon>Tracheophyta</taxon>
        <taxon>Spermatophyta</taxon>
        <taxon>Magnoliopsida</taxon>
        <taxon>eudicotyledons</taxon>
        <taxon>Gunneridae</taxon>
        <taxon>Pentapetalae</taxon>
        <taxon>rosids</taxon>
        <taxon>fabids</taxon>
        <taxon>Rosales</taxon>
        <taxon>Rosaceae</taxon>
        <taxon>Amygdaloideae</taxon>
        <taxon>Amygdaleae</taxon>
        <taxon>Prunus</taxon>
    </lineage>
</organism>
<reference evidence="3" key="1">
    <citation type="journal article" date="2020" name="Plant J.">
        <title>Transposons played a major role in the diversification between the closely related almond and peach genomes: results from the almond genome sequence.</title>
        <authorList>
            <person name="Alioto T."/>
            <person name="Alexiou K.G."/>
            <person name="Bardil A."/>
            <person name="Barteri F."/>
            <person name="Castanera R."/>
            <person name="Cruz F."/>
            <person name="Dhingra A."/>
            <person name="Duval H."/>
            <person name="Fernandez I Marti A."/>
            <person name="Frias L."/>
            <person name="Galan B."/>
            <person name="Garcia J.L."/>
            <person name="Howad W."/>
            <person name="Gomez-Garrido J."/>
            <person name="Gut M."/>
            <person name="Julca I."/>
            <person name="Morata J."/>
            <person name="Puigdomenech P."/>
            <person name="Ribeca P."/>
            <person name="Rubio Cabetas M.J."/>
            <person name="Vlasova A."/>
            <person name="Wirthensohn M."/>
            <person name="Garcia-Mas J."/>
            <person name="Gabaldon T."/>
            <person name="Casacuberta J.M."/>
            <person name="Arus P."/>
        </authorList>
    </citation>
    <scope>NUCLEOTIDE SEQUENCE [LARGE SCALE GENOMIC DNA]</scope>
    <source>
        <strain evidence="3">cv. Texas</strain>
    </source>
</reference>
<dbReference type="Pfam" id="PF05212">
    <property type="entry name" value="DUF707"/>
    <property type="match status" value="1"/>
</dbReference>
<dbReference type="InterPro" id="IPR029044">
    <property type="entry name" value="Nucleotide-diphossugar_trans"/>
</dbReference>
<dbReference type="CDD" id="cd00761">
    <property type="entry name" value="Glyco_tranf_GTA_type"/>
    <property type="match status" value="1"/>
</dbReference>
<evidence type="ECO:0000313" key="2">
    <source>
        <dbReference type="EMBL" id="VVA23789.1"/>
    </source>
</evidence>
<keyword evidence="1" id="KW-0812">Transmembrane</keyword>
<proteinExistence type="predicted"/>
<dbReference type="Proteomes" id="UP000327085">
    <property type="component" value="Chromosome 6"/>
</dbReference>
<protein>
    <submittedName>
        <fullName evidence="2">PREDICTED: PRUPE_6G103700</fullName>
    </submittedName>
</protein>
<keyword evidence="1" id="KW-0472">Membrane</keyword>
<dbReference type="Gramene" id="VVA23789">
    <property type="protein sequence ID" value="VVA23789"/>
    <property type="gene ID" value="Prudul26B028155"/>
</dbReference>
<evidence type="ECO:0000313" key="3">
    <source>
        <dbReference type="Proteomes" id="UP000327085"/>
    </source>
</evidence>
<dbReference type="Gene3D" id="3.90.550.10">
    <property type="entry name" value="Spore Coat Polysaccharide Biosynthesis Protein SpsA, Chain A"/>
    <property type="match status" value="2"/>
</dbReference>
<name>A0A5E4F9S5_PRUDU</name>
<gene>
    <name evidence="2" type="ORF">ALMOND_2B028155</name>
</gene>
<dbReference type="OMA" id="SKSWKKY"/>
<evidence type="ECO:0000256" key="1">
    <source>
        <dbReference type="SAM" id="Phobius"/>
    </source>
</evidence>
<dbReference type="EMBL" id="CABIKO010000074">
    <property type="protein sequence ID" value="VVA23789.1"/>
    <property type="molecule type" value="Genomic_DNA"/>
</dbReference>
<feature type="transmembrane region" description="Helical" evidence="1">
    <location>
        <begin position="40"/>
        <end position="62"/>
    </location>
</feature>
<keyword evidence="1" id="KW-1133">Transmembrane helix</keyword>
<dbReference type="PANTHER" id="PTHR33604:SF1">
    <property type="entry name" value="GLYCOSYLTRANSFERASE FAMILY PROTEIN 2"/>
    <property type="match status" value="1"/>
</dbReference>
<accession>A0A5E4F9S5</accession>
<dbReference type="PANTHER" id="PTHR33604">
    <property type="entry name" value="OSJNBA0004B13.7 PROTEIN"/>
    <property type="match status" value="1"/>
</dbReference>
<dbReference type="FunCoup" id="A0A5E4F9S5">
    <property type="interactions" value="751"/>
</dbReference>